<dbReference type="SUPFAM" id="SSF161098">
    <property type="entry name" value="MetI-like"/>
    <property type="match status" value="1"/>
</dbReference>
<evidence type="ECO:0000256" key="7">
    <source>
        <dbReference type="RuleBase" id="RU363032"/>
    </source>
</evidence>
<keyword evidence="10" id="KW-1185">Reference proteome</keyword>
<feature type="transmembrane region" description="Helical" evidence="7">
    <location>
        <begin position="99"/>
        <end position="127"/>
    </location>
</feature>
<dbReference type="InterPro" id="IPR035906">
    <property type="entry name" value="MetI-like_sf"/>
</dbReference>
<evidence type="ECO:0000256" key="1">
    <source>
        <dbReference type="ARBA" id="ARBA00004651"/>
    </source>
</evidence>
<keyword evidence="6 7" id="KW-0472">Membrane</keyword>
<comment type="subcellular location">
    <subcellularLocation>
        <location evidence="1 7">Cell membrane</location>
        <topology evidence="1 7">Multi-pass membrane protein</topology>
    </subcellularLocation>
</comment>
<dbReference type="PANTHER" id="PTHR43386">
    <property type="entry name" value="OLIGOPEPTIDE TRANSPORT SYSTEM PERMEASE PROTEIN APPC"/>
    <property type="match status" value="1"/>
</dbReference>
<organism evidence="9 10">
    <name type="scientific">Breznakia pachnodae</name>
    <dbReference type="NCBI Taxonomy" id="265178"/>
    <lineage>
        <taxon>Bacteria</taxon>
        <taxon>Bacillati</taxon>
        <taxon>Bacillota</taxon>
        <taxon>Erysipelotrichia</taxon>
        <taxon>Erysipelotrichales</taxon>
        <taxon>Erysipelotrichaceae</taxon>
        <taxon>Breznakia</taxon>
    </lineage>
</organism>
<dbReference type="RefSeq" id="WP_307408045.1">
    <property type="nucleotide sequence ID" value="NZ_JAUSUR010000003.1"/>
</dbReference>
<feature type="transmembrane region" description="Helical" evidence="7">
    <location>
        <begin position="139"/>
        <end position="159"/>
    </location>
</feature>
<evidence type="ECO:0000256" key="3">
    <source>
        <dbReference type="ARBA" id="ARBA00022475"/>
    </source>
</evidence>
<evidence type="ECO:0000259" key="8">
    <source>
        <dbReference type="PROSITE" id="PS50928"/>
    </source>
</evidence>
<sequence>MKKDQVIDNVVLKEEDQEILGPWRLAWNRFKKNKIAMVGLVIFVIIILAVIFVPIIMGNDVMDFDFAAKSKGPGVDGHILGTDEQGRDVLFRLFLGGRISILVGVVSAIITVIFGVTIGGIAGYYGGLVDNLLMRFTEIVYSLPFTPMILALSAAMLWTPANTKMIVISFLIGMLSWPTLARLVRGQILSLREQEFMQACESLGISDKSKIFKHLVPNVLSVVIVNATLTMASAILTEAGLSFLGMGVTEPTPTWGNLMNLARQSAVFKNLPWVWIPAGVMCFLTVISINLVGEGLRDALDPKDAR</sequence>
<keyword evidence="3" id="KW-1003">Cell membrane</keyword>
<evidence type="ECO:0000256" key="5">
    <source>
        <dbReference type="ARBA" id="ARBA00022989"/>
    </source>
</evidence>
<comment type="similarity">
    <text evidence="7">Belongs to the binding-protein-dependent transport system permease family.</text>
</comment>
<evidence type="ECO:0000256" key="2">
    <source>
        <dbReference type="ARBA" id="ARBA00022448"/>
    </source>
</evidence>
<dbReference type="InterPro" id="IPR000515">
    <property type="entry name" value="MetI-like"/>
</dbReference>
<reference evidence="9 10" key="1">
    <citation type="submission" date="2023-07" db="EMBL/GenBank/DDBJ databases">
        <title>Genomic Encyclopedia of Type Strains, Phase IV (KMG-IV): sequencing the most valuable type-strain genomes for metagenomic binning, comparative biology and taxonomic classification.</title>
        <authorList>
            <person name="Goeker M."/>
        </authorList>
    </citation>
    <scope>NUCLEOTIDE SEQUENCE [LARGE SCALE GENOMIC DNA]</scope>
    <source>
        <strain evidence="9 10">DSM 16784</strain>
    </source>
</reference>
<dbReference type="Pfam" id="PF00528">
    <property type="entry name" value="BPD_transp_1"/>
    <property type="match status" value="1"/>
</dbReference>
<dbReference type="CDD" id="cd06261">
    <property type="entry name" value="TM_PBP2"/>
    <property type="match status" value="1"/>
</dbReference>
<comment type="caution">
    <text evidence="9">The sequence shown here is derived from an EMBL/GenBank/DDBJ whole genome shotgun (WGS) entry which is preliminary data.</text>
</comment>
<accession>A0ABU0E3B2</accession>
<dbReference type="PANTHER" id="PTHR43386:SF1">
    <property type="entry name" value="D,D-DIPEPTIDE TRANSPORT SYSTEM PERMEASE PROTEIN DDPC-RELATED"/>
    <property type="match status" value="1"/>
</dbReference>
<keyword evidence="2 7" id="KW-0813">Transport</keyword>
<feature type="transmembrane region" description="Helical" evidence="7">
    <location>
        <begin position="35"/>
        <end position="57"/>
    </location>
</feature>
<name>A0ABU0E3B2_9FIRM</name>
<feature type="domain" description="ABC transmembrane type-1" evidence="8">
    <location>
        <begin position="97"/>
        <end position="293"/>
    </location>
</feature>
<proteinExistence type="inferred from homology"/>
<evidence type="ECO:0000256" key="4">
    <source>
        <dbReference type="ARBA" id="ARBA00022692"/>
    </source>
</evidence>
<gene>
    <name evidence="9" type="ORF">J2S15_002121</name>
</gene>
<evidence type="ECO:0000256" key="6">
    <source>
        <dbReference type="ARBA" id="ARBA00023136"/>
    </source>
</evidence>
<dbReference type="NCBIfam" id="NF045476">
    <property type="entry name" value="Opp4C"/>
    <property type="match status" value="1"/>
</dbReference>
<dbReference type="InterPro" id="IPR053523">
    <property type="entry name" value="Oligopeptide_permease_AppC"/>
</dbReference>
<dbReference type="PROSITE" id="PS50928">
    <property type="entry name" value="ABC_TM1"/>
    <property type="match status" value="1"/>
</dbReference>
<evidence type="ECO:0000313" key="10">
    <source>
        <dbReference type="Proteomes" id="UP001230220"/>
    </source>
</evidence>
<keyword evidence="5 7" id="KW-1133">Transmembrane helix</keyword>
<feature type="transmembrane region" description="Helical" evidence="7">
    <location>
        <begin position="273"/>
        <end position="293"/>
    </location>
</feature>
<protein>
    <submittedName>
        <fullName evidence="9">Peptide/nickel transport system permease protein</fullName>
    </submittedName>
</protein>
<feature type="transmembrane region" description="Helical" evidence="7">
    <location>
        <begin position="165"/>
        <end position="184"/>
    </location>
</feature>
<dbReference type="Gene3D" id="1.10.3720.10">
    <property type="entry name" value="MetI-like"/>
    <property type="match status" value="1"/>
</dbReference>
<feature type="transmembrane region" description="Helical" evidence="7">
    <location>
        <begin position="215"/>
        <end position="236"/>
    </location>
</feature>
<dbReference type="Pfam" id="PF12911">
    <property type="entry name" value="OppC_N"/>
    <property type="match status" value="1"/>
</dbReference>
<dbReference type="Proteomes" id="UP001230220">
    <property type="component" value="Unassembled WGS sequence"/>
</dbReference>
<dbReference type="InterPro" id="IPR025966">
    <property type="entry name" value="OppC_N"/>
</dbReference>
<dbReference type="EMBL" id="JAUSUR010000003">
    <property type="protein sequence ID" value="MDQ0361374.1"/>
    <property type="molecule type" value="Genomic_DNA"/>
</dbReference>
<evidence type="ECO:0000313" key="9">
    <source>
        <dbReference type="EMBL" id="MDQ0361374.1"/>
    </source>
</evidence>
<dbReference type="InterPro" id="IPR050366">
    <property type="entry name" value="BP-dependent_transpt_permease"/>
</dbReference>
<keyword evidence="4 7" id="KW-0812">Transmembrane</keyword>